<dbReference type="KEGG" id="jda:BW727_101225"/>
<dbReference type="GO" id="GO:0046872">
    <property type="term" value="F:metal ion binding"/>
    <property type="evidence" value="ECO:0007669"/>
    <property type="project" value="UniProtKB-KW"/>
</dbReference>
<dbReference type="PANTHER" id="PTHR43344">
    <property type="entry name" value="PHOSPHOSERINE PHOSPHATASE"/>
    <property type="match status" value="1"/>
</dbReference>
<protein>
    <submittedName>
        <fullName evidence="5">Putative hydrolase</fullName>
        <ecNumber evidence="5">3.1.-.-</ecNumber>
    </submittedName>
</protein>
<dbReference type="PANTHER" id="PTHR43344:SF13">
    <property type="entry name" value="PHOSPHATASE RV3661-RELATED"/>
    <property type="match status" value="1"/>
</dbReference>
<dbReference type="InterPro" id="IPR023214">
    <property type="entry name" value="HAD_sf"/>
</dbReference>
<keyword evidence="6" id="KW-1185">Reference proteome</keyword>
<dbReference type="NCBIfam" id="TIGR01488">
    <property type="entry name" value="HAD-SF-IB"/>
    <property type="match status" value="1"/>
</dbReference>
<dbReference type="RefSeq" id="WP_062470594.1">
    <property type="nucleotide sequence ID" value="NZ_BBYN01000021.1"/>
</dbReference>
<dbReference type="Pfam" id="PF12710">
    <property type="entry name" value="HAD"/>
    <property type="match status" value="1"/>
</dbReference>
<dbReference type="InterPro" id="IPR036412">
    <property type="entry name" value="HAD-like_sf"/>
</dbReference>
<sequence length="224" mass="25653">MKLAIYDFDGTLCKEETIPFLIAFYRKNNYSYRKLGKFYLKMLGATAKYVSKIDASFDKEKYRETAAKNFMLLFEEMKEEEIINFFAASASELAKSFNPMVVASIEERKADDYHIVLCSGANTLLLNEVAQYISIDTIIGTKLHFLEDGTYDFNSELFVTTGKNKPIAVLDRFKDKNIDWQNSCAYGDSFYDYDILKLTGTPVAVNPDKGLREIAMENGWDILE</sequence>
<comment type="similarity">
    <text evidence="1">Belongs to the HAD-like hydrolase superfamily. SerB family.</text>
</comment>
<gene>
    <name evidence="5" type="ORF">BW727_101225</name>
</gene>
<dbReference type="STRING" id="708126.BW727_101225"/>
<name>A0A1S6IPW4_9LACT</name>
<keyword evidence="2" id="KW-0479">Metal-binding</keyword>
<evidence type="ECO:0000256" key="1">
    <source>
        <dbReference type="ARBA" id="ARBA00009184"/>
    </source>
</evidence>
<keyword evidence="3 5" id="KW-0378">Hydrolase</keyword>
<dbReference type="GO" id="GO:0016787">
    <property type="term" value="F:hydrolase activity"/>
    <property type="evidence" value="ECO:0007669"/>
    <property type="project" value="UniProtKB-KW"/>
</dbReference>
<dbReference type="Gene3D" id="3.40.50.1000">
    <property type="entry name" value="HAD superfamily/HAD-like"/>
    <property type="match status" value="1"/>
</dbReference>
<evidence type="ECO:0000313" key="6">
    <source>
        <dbReference type="Proteomes" id="UP000188993"/>
    </source>
</evidence>
<dbReference type="Gene3D" id="1.20.1440.100">
    <property type="entry name" value="SG protein - dephosphorylation function"/>
    <property type="match status" value="1"/>
</dbReference>
<dbReference type="SUPFAM" id="SSF56784">
    <property type="entry name" value="HAD-like"/>
    <property type="match status" value="1"/>
</dbReference>
<evidence type="ECO:0000313" key="5">
    <source>
        <dbReference type="EMBL" id="AQS53592.1"/>
    </source>
</evidence>
<dbReference type="EMBL" id="CP019728">
    <property type="protein sequence ID" value="AQS53592.1"/>
    <property type="molecule type" value="Genomic_DNA"/>
</dbReference>
<dbReference type="EC" id="3.1.-.-" evidence="5"/>
<dbReference type="AlphaFoldDB" id="A0A1S6IPW4"/>
<organism evidence="5 6">
    <name type="scientific">Jeotgalibaca dankookensis</name>
    <dbReference type="NCBI Taxonomy" id="708126"/>
    <lineage>
        <taxon>Bacteria</taxon>
        <taxon>Bacillati</taxon>
        <taxon>Bacillota</taxon>
        <taxon>Bacilli</taxon>
        <taxon>Lactobacillales</taxon>
        <taxon>Carnobacteriaceae</taxon>
        <taxon>Jeotgalibaca</taxon>
    </lineage>
</organism>
<keyword evidence="4" id="KW-0460">Magnesium</keyword>
<reference evidence="5 6" key="1">
    <citation type="journal article" date="2014" name="Int. J. Syst. Evol. Microbiol.">
        <title>Jeotgalibaca dankookensis gen. nov., sp. nov., a member of the family Carnobacteriaceae, isolated from seujeot (Korean traditional food).</title>
        <authorList>
            <person name="Lee D.G."/>
            <person name="Trujillo M.E."/>
            <person name="Kang H."/>
            <person name="Ahn T.Y."/>
        </authorList>
    </citation>
    <scope>NUCLEOTIDE SEQUENCE [LARGE SCALE GENOMIC DNA]</scope>
    <source>
        <strain evidence="5 6">EX-07</strain>
    </source>
</reference>
<evidence type="ECO:0000256" key="3">
    <source>
        <dbReference type="ARBA" id="ARBA00022801"/>
    </source>
</evidence>
<dbReference type="Proteomes" id="UP000188993">
    <property type="component" value="Chromosome"/>
</dbReference>
<accession>A0A1S6IPW4</accession>
<dbReference type="InterPro" id="IPR050582">
    <property type="entry name" value="HAD-like_SerB"/>
</dbReference>
<dbReference type="OrthoDB" id="9794212at2"/>
<evidence type="ECO:0000256" key="2">
    <source>
        <dbReference type="ARBA" id="ARBA00022723"/>
    </source>
</evidence>
<evidence type="ECO:0000256" key="4">
    <source>
        <dbReference type="ARBA" id="ARBA00022842"/>
    </source>
</evidence>
<proteinExistence type="inferred from homology"/>